<name>A0ABQ0TZC6_9GAMM</name>
<reference evidence="2 3" key="1">
    <citation type="submission" date="2019-07" db="EMBL/GenBank/DDBJ databases">
        <title>Whole genome shotgun sequence of Halomonas halophila NBRC 102604.</title>
        <authorList>
            <person name="Hosoyama A."/>
            <person name="Uohara A."/>
            <person name="Ohji S."/>
            <person name="Ichikawa N."/>
        </authorList>
    </citation>
    <scope>NUCLEOTIDE SEQUENCE [LARGE SCALE GENOMIC DNA]</scope>
    <source>
        <strain evidence="2 3">NBRC 102604</strain>
    </source>
</reference>
<dbReference type="EMBL" id="BJUS01000001">
    <property type="protein sequence ID" value="GEK71604.1"/>
    <property type="molecule type" value="Genomic_DNA"/>
</dbReference>
<feature type="domain" description="Bacteriophage phiJL001 Gp84 C-terminal" evidence="1">
    <location>
        <begin position="191"/>
        <end position="271"/>
    </location>
</feature>
<keyword evidence="3" id="KW-1185">Reference proteome</keyword>
<dbReference type="RefSeq" id="WP_146907304.1">
    <property type="nucleotide sequence ID" value="NZ_BJUS01000001.1"/>
</dbReference>
<dbReference type="Pfam" id="PF09931">
    <property type="entry name" value="Phage_phiJL001_Gp84_N"/>
    <property type="match status" value="1"/>
</dbReference>
<evidence type="ECO:0000313" key="2">
    <source>
        <dbReference type="EMBL" id="GEK71604.1"/>
    </source>
</evidence>
<accession>A0ABQ0TZC6</accession>
<proteinExistence type="predicted"/>
<organism evidence="2 3">
    <name type="scientific">Halomonas halophila</name>
    <dbReference type="NCBI Taxonomy" id="29573"/>
    <lineage>
        <taxon>Bacteria</taxon>
        <taxon>Pseudomonadati</taxon>
        <taxon>Pseudomonadota</taxon>
        <taxon>Gammaproteobacteria</taxon>
        <taxon>Oceanospirillales</taxon>
        <taxon>Halomonadaceae</taxon>
        <taxon>Halomonas</taxon>
    </lineage>
</organism>
<comment type="caution">
    <text evidence="2">The sequence shown here is derived from an EMBL/GenBank/DDBJ whole genome shotgun (WGS) entry which is preliminary data.</text>
</comment>
<evidence type="ECO:0000313" key="3">
    <source>
        <dbReference type="Proteomes" id="UP000321121"/>
    </source>
</evidence>
<gene>
    <name evidence="2" type="ORF">HHA04nite_01480</name>
</gene>
<sequence length="281" mass="30327">MTTDTQEASAAQGEPIELYRFAYGPGAGTVLAYTDAGFAITHDGVIYQPVDGLDRNPINASNSLDESQLEVEIDEACEISRLFRDYPPSDVVGLTILRGHWDGSALTIPTAIWVGRVLSGARSGYLTTLKCEPAVTSLRRVGLRRHWQYMCPHVLYGTACGVNRVVHSVATSVSAFDARTVTVPGLIADQYRGGMFSWSPVGQPVERRTILRIDQDTQFGTTTLTLAGGIRRLEAGMAAELAKGCRHTLTDCDGVFGNAPNFGGMPYIPTESPHGTTAIYN</sequence>
<protein>
    <recommendedName>
        <fullName evidence="1">Bacteriophage phiJL001 Gp84 C-terminal domain-containing protein</fullName>
    </recommendedName>
</protein>
<evidence type="ECO:0000259" key="1">
    <source>
        <dbReference type="Pfam" id="PF09356"/>
    </source>
</evidence>
<dbReference type="InterPro" id="IPR018964">
    <property type="entry name" value="Phage_phiJL001_Gp84_C"/>
</dbReference>
<dbReference type="Proteomes" id="UP000321121">
    <property type="component" value="Unassembled WGS sequence"/>
</dbReference>
<dbReference type="Pfam" id="PF09356">
    <property type="entry name" value="Phage_BR0599"/>
    <property type="match status" value="1"/>
</dbReference>